<dbReference type="Proteomes" id="UP001281410">
    <property type="component" value="Unassembled WGS sequence"/>
</dbReference>
<accession>A0AAE0AJJ1</accession>
<sequence length="299" mass="35076">MPVDPHRKLWRYFEDKRPTVELLEATFKELKAVDGDDALKMTYLLMVAQFFGTDEGRTSVPAWLWPLVEDEKTFTSFSWGTYIFDVTLYWLKNAAEKQVKKLRCEDRKKDGQKKEEKKKENEEKNMKKKKKKKKKKEAVESEKKTDGKVVEDKEENSKYFTFHIFGFPLVFQVWAVDMIVRLSDYYKSLSVEDVSGRKPDKKTRKLREVDIDCKKDDEKAMEEVAASIHYSKPTASLLRSKNSDEPASRKRLFDCEPPKSKLQTSVPSTIPEQYATIAQLIKESEERTKSFYTEEFAKI</sequence>
<feature type="compositionally biased region" description="Basic residues" evidence="1">
    <location>
        <begin position="126"/>
        <end position="136"/>
    </location>
</feature>
<dbReference type="EMBL" id="JANJYJ010000004">
    <property type="protein sequence ID" value="KAK3218599.1"/>
    <property type="molecule type" value="Genomic_DNA"/>
</dbReference>
<name>A0AAE0AJJ1_9ROSI</name>
<organism evidence="2 3">
    <name type="scientific">Dipteronia sinensis</name>
    <dbReference type="NCBI Taxonomy" id="43782"/>
    <lineage>
        <taxon>Eukaryota</taxon>
        <taxon>Viridiplantae</taxon>
        <taxon>Streptophyta</taxon>
        <taxon>Embryophyta</taxon>
        <taxon>Tracheophyta</taxon>
        <taxon>Spermatophyta</taxon>
        <taxon>Magnoliopsida</taxon>
        <taxon>eudicotyledons</taxon>
        <taxon>Gunneridae</taxon>
        <taxon>Pentapetalae</taxon>
        <taxon>rosids</taxon>
        <taxon>malvids</taxon>
        <taxon>Sapindales</taxon>
        <taxon>Sapindaceae</taxon>
        <taxon>Hippocastanoideae</taxon>
        <taxon>Acereae</taxon>
        <taxon>Dipteronia</taxon>
    </lineage>
</organism>
<dbReference type="PANTHER" id="PTHR48449:SF1">
    <property type="entry name" value="DUF1985 DOMAIN-CONTAINING PROTEIN"/>
    <property type="match status" value="1"/>
</dbReference>
<evidence type="ECO:0000313" key="3">
    <source>
        <dbReference type="Proteomes" id="UP001281410"/>
    </source>
</evidence>
<dbReference type="PANTHER" id="PTHR48449">
    <property type="entry name" value="DUF1985 DOMAIN-CONTAINING PROTEIN"/>
    <property type="match status" value="1"/>
</dbReference>
<gene>
    <name evidence="2" type="ORF">Dsin_012569</name>
</gene>
<comment type="caution">
    <text evidence="2">The sequence shown here is derived from an EMBL/GenBank/DDBJ whole genome shotgun (WGS) entry which is preliminary data.</text>
</comment>
<feature type="compositionally biased region" description="Basic and acidic residues" evidence="1">
    <location>
        <begin position="137"/>
        <end position="148"/>
    </location>
</feature>
<proteinExistence type="predicted"/>
<reference evidence="2" key="1">
    <citation type="journal article" date="2023" name="Plant J.">
        <title>Genome sequences and population genomics provide insights into the demographic history, inbreeding, and mutation load of two 'living fossil' tree species of Dipteronia.</title>
        <authorList>
            <person name="Feng Y."/>
            <person name="Comes H.P."/>
            <person name="Chen J."/>
            <person name="Zhu S."/>
            <person name="Lu R."/>
            <person name="Zhang X."/>
            <person name="Li P."/>
            <person name="Qiu J."/>
            <person name="Olsen K.M."/>
            <person name="Qiu Y."/>
        </authorList>
    </citation>
    <scope>NUCLEOTIDE SEQUENCE</scope>
    <source>
        <strain evidence="2">NBL</strain>
    </source>
</reference>
<evidence type="ECO:0000256" key="1">
    <source>
        <dbReference type="SAM" id="MobiDB-lite"/>
    </source>
</evidence>
<feature type="compositionally biased region" description="Basic and acidic residues" evidence="1">
    <location>
        <begin position="105"/>
        <end position="125"/>
    </location>
</feature>
<feature type="region of interest" description="Disordered" evidence="1">
    <location>
        <begin position="105"/>
        <end position="148"/>
    </location>
</feature>
<protein>
    <recommendedName>
        <fullName evidence="4">Aminotransferase-like plant mobile domain-containing protein</fullName>
    </recommendedName>
</protein>
<dbReference type="AlphaFoldDB" id="A0AAE0AJJ1"/>
<evidence type="ECO:0008006" key="4">
    <source>
        <dbReference type="Google" id="ProtNLM"/>
    </source>
</evidence>
<keyword evidence="3" id="KW-1185">Reference proteome</keyword>
<evidence type="ECO:0000313" key="2">
    <source>
        <dbReference type="EMBL" id="KAK3218599.1"/>
    </source>
</evidence>